<name>A0ABQ9GB06_9NEOP</name>
<accession>A0ABQ9GB06</accession>
<protein>
    <submittedName>
        <fullName evidence="1">Uncharacterized protein</fullName>
    </submittedName>
</protein>
<evidence type="ECO:0000313" key="2">
    <source>
        <dbReference type="Proteomes" id="UP001159363"/>
    </source>
</evidence>
<gene>
    <name evidence="1" type="ORF">PR048_028595</name>
</gene>
<dbReference type="EMBL" id="JARBHB010000013">
    <property type="protein sequence ID" value="KAJ8869603.1"/>
    <property type="molecule type" value="Genomic_DNA"/>
</dbReference>
<keyword evidence="2" id="KW-1185">Reference proteome</keyword>
<dbReference type="InterPro" id="IPR050951">
    <property type="entry name" value="Retrovirus_Pol_polyprotein"/>
</dbReference>
<dbReference type="Proteomes" id="UP001159363">
    <property type="component" value="Chromosome 12"/>
</dbReference>
<dbReference type="PANTHER" id="PTHR37984:SF5">
    <property type="entry name" value="PROTEIN NYNRIN-LIKE"/>
    <property type="match status" value="1"/>
</dbReference>
<dbReference type="PANTHER" id="PTHR37984">
    <property type="entry name" value="PROTEIN CBG26694"/>
    <property type="match status" value="1"/>
</dbReference>
<proteinExistence type="predicted"/>
<reference evidence="1 2" key="1">
    <citation type="submission" date="2023-02" db="EMBL/GenBank/DDBJ databases">
        <title>LHISI_Scaffold_Assembly.</title>
        <authorList>
            <person name="Stuart O.P."/>
            <person name="Cleave R."/>
            <person name="Magrath M.J.L."/>
            <person name="Mikheyev A.S."/>
        </authorList>
    </citation>
    <scope>NUCLEOTIDE SEQUENCE [LARGE SCALE GENOMIC DNA]</scope>
    <source>
        <strain evidence="1">Daus_M_001</strain>
        <tissue evidence="1">Leg muscle</tissue>
    </source>
</reference>
<dbReference type="InterPro" id="IPR036397">
    <property type="entry name" value="RNaseH_sf"/>
</dbReference>
<sequence length="175" mass="19990">MINLWRRRTLHYPVSGFTETIKYFAPIMSKPLLPADIGRVTNRVSSLARVRDFTTCGWPERNPDESHSAYFTRRIELTVEEDCVVWGHQVNIPASLQNAILTLLHEEHPGATQMKMLARSHLSHKWQRIQVDLASVGGRDLLIVVDAHSKWVDIFLMRSTTAEATVAKLRILFSS</sequence>
<organism evidence="1 2">
    <name type="scientific">Dryococelus australis</name>
    <dbReference type="NCBI Taxonomy" id="614101"/>
    <lineage>
        <taxon>Eukaryota</taxon>
        <taxon>Metazoa</taxon>
        <taxon>Ecdysozoa</taxon>
        <taxon>Arthropoda</taxon>
        <taxon>Hexapoda</taxon>
        <taxon>Insecta</taxon>
        <taxon>Pterygota</taxon>
        <taxon>Neoptera</taxon>
        <taxon>Polyneoptera</taxon>
        <taxon>Phasmatodea</taxon>
        <taxon>Verophasmatodea</taxon>
        <taxon>Anareolatae</taxon>
        <taxon>Phasmatidae</taxon>
        <taxon>Eurycanthinae</taxon>
        <taxon>Dryococelus</taxon>
    </lineage>
</organism>
<comment type="caution">
    <text evidence="1">The sequence shown here is derived from an EMBL/GenBank/DDBJ whole genome shotgun (WGS) entry which is preliminary data.</text>
</comment>
<dbReference type="Gene3D" id="3.30.420.10">
    <property type="entry name" value="Ribonuclease H-like superfamily/Ribonuclease H"/>
    <property type="match status" value="1"/>
</dbReference>
<evidence type="ECO:0000313" key="1">
    <source>
        <dbReference type="EMBL" id="KAJ8869603.1"/>
    </source>
</evidence>